<reference evidence="2" key="1">
    <citation type="submission" date="2022-10" db="EMBL/GenBank/DDBJ databases">
        <title>Adaptive evolution leads to modifications in subtelomeric GC content in a zoonotic Cryptosporidium species.</title>
        <authorList>
            <person name="Li J."/>
            <person name="Feng Y."/>
            <person name="Xiao L."/>
        </authorList>
    </citation>
    <scope>NUCLEOTIDE SEQUENCE</scope>
    <source>
        <strain evidence="2">33844</strain>
    </source>
</reference>
<proteinExistence type="predicted"/>
<gene>
    <name evidence="2" type="ORF">OJ253_1473</name>
</gene>
<evidence type="ECO:0000256" key="1">
    <source>
        <dbReference type="SAM" id="MobiDB-lite"/>
    </source>
</evidence>
<comment type="caution">
    <text evidence="2">The sequence shown here is derived from an EMBL/GenBank/DDBJ whole genome shotgun (WGS) entry which is preliminary data.</text>
</comment>
<dbReference type="AlphaFoldDB" id="A0A9D5HVA4"/>
<dbReference type="Proteomes" id="UP001067231">
    <property type="component" value="Unassembled WGS sequence"/>
</dbReference>
<dbReference type="EMBL" id="JAPCXC010000031">
    <property type="protein sequence ID" value="KAJ1609699.1"/>
    <property type="molecule type" value="Genomic_DNA"/>
</dbReference>
<feature type="region of interest" description="Disordered" evidence="1">
    <location>
        <begin position="1"/>
        <end position="33"/>
    </location>
</feature>
<dbReference type="OrthoDB" id="5590282at2759"/>
<organism evidence="2">
    <name type="scientific">Cryptosporidium canis</name>
    <dbReference type="NCBI Taxonomy" id="195482"/>
    <lineage>
        <taxon>Eukaryota</taxon>
        <taxon>Sar</taxon>
        <taxon>Alveolata</taxon>
        <taxon>Apicomplexa</taxon>
        <taxon>Conoidasida</taxon>
        <taxon>Coccidia</taxon>
        <taxon>Eucoccidiorida</taxon>
        <taxon>Eimeriorina</taxon>
        <taxon>Cryptosporidiidae</taxon>
        <taxon>Cryptosporidium</taxon>
    </lineage>
</organism>
<name>A0A9D5HVA4_9CRYT</name>
<evidence type="ECO:0000313" key="2">
    <source>
        <dbReference type="EMBL" id="KAJ1609699.1"/>
    </source>
</evidence>
<sequence>MQDNKRSTKGAKAQGERGRSRPGKAKTEQGGSVSQFTCEDEQIAAYYSAMMRVEDSMWKRWGRIRADLETREIQRAMFRALASLELMYQVRFVSLYIMFLMRSSWERVVLRLARAACLLQSGPGGPGLRLRDDGRGEDCEETCACVGEARLGAHRLPSGAPVGQFLSDADCTQLHTAQD</sequence>
<protein>
    <submittedName>
        <fullName evidence="2">Cyclin A-like protein</fullName>
    </submittedName>
</protein>
<accession>A0A9D5HVA4</accession>